<organism evidence="1 2">
    <name type="scientific">Knufia fluminis</name>
    <dbReference type="NCBI Taxonomy" id="191047"/>
    <lineage>
        <taxon>Eukaryota</taxon>
        <taxon>Fungi</taxon>
        <taxon>Dikarya</taxon>
        <taxon>Ascomycota</taxon>
        <taxon>Pezizomycotina</taxon>
        <taxon>Eurotiomycetes</taxon>
        <taxon>Chaetothyriomycetidae</taxon>
        <taxon>Chaetothyriales</taxon>
        <taxon>Trichomeriaceae</taxon>
        <taxon>Knufia</taxon>
    </lineage>
</organism>
<proteinExistence type="predicted"/>
<reference evidence="1 2" key="1">
    <citation type="submission" date="2022-12" db="EMBL/GenBank/DDBJ databases">
        <title>Genomic features and morphological characterization of a novel Knufia sp. strain isolated from spacecraft assembly facility.</title>
        <authorList>
            <person name="Teixeira M."/>
            <person name="Chander A.M."/>
            <person name="Stajich J.E."/>
            <person name="Venkateswaran K."/>
        </authorList>
    </citation>
    <scope>NUCLEOTIDE SEQUENCE [LARGE SCALE GENOMIC DNA]</scope>
    <source>
        <strain evidence="1 2">FJI-L2-BK-P2</strain>
    </source>
</reference>
<comment type="caution">
    <text evidence="1">The sequence shown here is derived from an EMBL/GenBank/DDBJ whole genome shotgun (WGS) entry which is preliminary data.</text>
</comment>
<evidence type="ECO:0000313" key="2">
    <source>
        <dbReference type="Proteomes" id="UP001316803"/>
    </source>
</evidence>
<evidence type="ECO:0000313" key="1">
    <source>
        <dbReference type="EMBL" id="KAK5949727.1"/>
    </source>
</evidence>
<dbReference type="Proteomes" id="UP001316803">
    <property type="component" value="Unassembled WGS sequence"/>
</dbReference>
<sequence length="181" mass="20497">MNFLSAIGLPWAQIKNAKSPSLQNGKLTIPSPQRLSEQLRYKTDSHCDTCHLCDGVLPDCKQQEIYREPEDMLEASCIFWMKCSLYGSVHAVCMAKYMIDNHYTDTCPLCHSDDHEHGDRTDFCRVQESYVNHKLYKQCAKMTEAELANFMMHSEYCECPGSEQPCDDAAQDAATPEAAEA</sequence>
<accession>A0AAN8I1S0</accession>
<keyword evidence="2" id="KW-1185">Reference proteome</keyword>
<protein>
    <submittedName>
        <fullName evidence="1">Uncharacterized protein</fullName>
    </submittedName>
</protein>
<dbReference type="EMBL" id="JAKLMC020000033">
    <property type="protein sequence ID" value="KAK5949727.1"/>
    <property type="molecule type" value="Genomic_DNA"/>
</dbReference>
<name>A0AAN8I1S0_9EURO</name>
<dbReference type="AlphaFoldDB" id="A0AAN8I1S0"/>
<gene>
    <name evidence="1" type="ORF">OHC33_009324</name>
</gene>